<sequence>MKKLIDDVRLMIKVCDLYYNQNIGQQQIAAMLHISRPTVSRLLGSSREKKIVKIQVSNLELVKHWEIENQLKSIYKFKDVVVVDSCQTEEEMKDKLGKAAARYLEYQITDNSIVGISMGSTLYSVVDHITEQKAENVIFVPLIGGMGRLRMELHSNSLAERLSRKYKSKFIPLQAPARISSELVRDDLMREESIAKAMKYAEKVELAIVGIGYPNDNSSITKTGYFKDNEIEILKNKNVAGEICMQFYNIDGYTSAYRNDNHVMGLVLSKLRRVPISIGVAGGIEKFRAIKGAVKGRYINVLITDFDCARVLIENK</sequence>
<dbReference type="PANTHER" id="PTHR34294">
    <property type="entry name" value="TRANSCRIPTIONAL REGULATOR-RELATED"/>
    <property type="match status" value="1"/>
</dbReference>
<dbReference type="STRING" id="159291.SAMN05920897_1139"/>
<feature type="domain" description="Sugar-binding" evidence="5">
    <location>
        <begin position="64"/>
        <end position="313"/>
    </location>
</feature>
<dbReference type="InterPro" id="IPR051054">
    <property type="entry name" value="SorC_transcr_regulators"/>
</dbReference>
<dbReference type="OrthoDB" id="356229at2"/>
<dbReference type="Gene3D" id="3.40.50.1360">
    <property type="match status" value="1"/>
</dbReference>
<dbReference type="InterPro" id="IPR037171">
    <property type="entry name" value="NagB/RpiA_transferase-like"/>
</dbReference>
<dbReference type="Gene3D" id="1.10.10.60">
    <property type="entry name" value="Homeodomain-like"/>
    <property type="match status" value="1"/>
</dbReference>
<keyword evidence="7" id="KW-1185">Reference proteome</keyword>
<dbReference type="AlphaFoldDB" id="A0A1N6USZ8"/>
<dbReference type="PANTHER" id="PTHR34294:SF1">
    <property type="entry name" value="TRANSCRIPTIONAL REGULATOR LSRR"/>
    <property type="match status" value="1"/>
</dbReference>
<keyword evidence="2" id="KW-0805">Transcription regulation</keyword>
<keyword evidence="3 6" id="KW-0238">DNA-binding</keyword>
<dbReference type="RefSeq" id="WP_076489224.1">
    <property type="nucleotide sequence ID" value="NZ_FTMS01000013.1"/>
</dbReference>
<proteinExistence type="inferred from homology"/>
<evidence type="ECO:0000313" key="7">
    <source>
        <dbReference type="Proteomes" id="UP000186400"/>
    </source>
</evidence>
<dbReference type="Proteomes" id="UP000186400">
    <property type="component" value="Unassembled WGS sequence"/>
</dbReference>
<dbReference type="GO" id="GO:0003677">
    <property type="term" value="F:DNA binding"/>
    <property type="evidence" value="ECO:0007669"/>
    <property type="project" value="UniProtKB-KW"/>
</dbReference>
<dbReference type="SUPFAM" id="SSF100950">
    <property type="entry name" value="NagB/RpiA/CoA transferase-like"/>
    <property type="match status" value="1"/>
</dbReference>
<name>A0A1N6USZ8_9SPIO</name>
<accession>A0A1N6USZ8</accession>
<evidence type="ECO:0000256" key="2">
    <source>
        <dbReference type="ARBA" id="ARBA00023015"/>
    </source>
</evidence>
<keyword evidence="4" id="KW-0804">Transcription</keyword>
<dbReference type="GO" id="GO:0030246">
    <property type="term" value="F:carbohydrate binding"/>
    <property type="evidence" value="ECO:0007669"/>
    <property type="project" value="InterPro"/>
</dbReference>
<organism evidence="6 7">
    <name type="scientific">Alkalispirochaeta americana</name>
    <dbReference type="NCBI Taxonomy" id="159291"/>
    <lineage>
        <taxon>Bacteria</taxon>
        <taxon>Pseudomonadati</taxon>
        <taxon>Spirochaetota</taxon>
        <taxon>Spirochaetia</taxon>
        <taxon>Spirochaetales</taxon>
        <taxon>Spirochaetaceae</taxon>
        <taxon>Alkalispirochaeta</taxon>
    </lineage>
</organism>
<evidence type="ECO:0000256" key="4">
    <source>
        <dbReference type="ARBA" id="ARBA00023163"/>
    </source>
</evidence>
<evidence type="ECO:0000259" key="5">
    <source>
        <dbReference type="Pfam" id="PF04198"/>
    </source>
</evidence>
<evidence type="ECO:0000256" key="3">
    <source>
        <dbReference type="ARBA" id="ARBA00023125"/>
    </source>
</evidence>
<dbReference type="EMBL" id="FTMS01000013">
    <property type="protein sequence ID" value="SIQ68758.1"/>
    <property type="molecule type" value="Genomic_DNA"/>
</dbReference>
<gene>
    <name evidence="6" type="ORF">SAMN05920897_1139</name>
</gene>
<evidence type="ECO:0000313" key="6">
    <source>
        <dbReference type="EMBL" id="SIQ68758.1"/>
    </source>
</evidence>
<dbReference type="Pfam" id="PF04198">
    <property type="entry name" value="Sugar-bind"/>
    <property type="match status" value="1"/>
</dbReference>
<protein>
    <submittedName>
        <fullName evidence="6">DNA-binding transcriptional regulator LsrR, DeoR family</fullName>
    </submittedName>
</protein>
<reference evidence="6 7" key="1">
    <citation type="submission" date="2017-01" db="EMBL/GenBank/DDBJ databases">
        <authorList>
            <person name="Mah S.A."/>
            <person name="Swanson W.J."/>
            <person name="Moy G.W."/>
            <person name="Vacquier V.D."/>
        </authorList>
    </citation>
    <scope>NUCLEOTIDE SEQUENCE [LARGE SCALE GENOMIC DNA]</scope>
    <source>
        <strain evidence="6 7">ASpG1</strain>
    </source>
</reference>
<evidence type="ECO:0000256" key="1">
    <source>
        <dbReference type="ARBA" id="ARBA00010466"/>
    </source>
</evidence>
<dbReference type="InterPro" id="IPR007324">
    <property type="entry name" value="Sugar-bd_dom_put"/>
</dbReference>
<comment type="similarity">
    <text evidence="1">Belongs to the SorC transcriptional regulatory family.</text>
</comment>